<evidence type="ECO:0000256" key="2">
    <source>
        <dbReference type="ARBA" id="ARBA00010637"/>
    </source>
</evidence>
<evidence type="ECO:0000256" key="11">
    <source>
        <dbReference type="SAM" id="Phobius"/>
    </source>
</evidence>
<evidence type="ECO:0000256" key="6">
    <source>
        <dbReference type="ARBA" id="ARBA00022692"/>
    </source>
</evidence>
<keyword evidence="13" id="KW-1185">Reference proteome</keyword>
<evidence type="ECO:0000256" key="7">
    <source>
        <dbReference type="ARBA" id="ARBA00022927"/>
    </source>
</evidence>
<dbReference type="GO" id="GO:0015627">
    <property type="term" value="C:type II protein secretion system complex"/>
    <property type="evidence" value="ECO:0007669"/>
    <property type="project" value="InterPro"/>
</dbReference>
<evidence type="ECO:0000313" key="13">
    <source>
        <dbReference type="Proteomes" id="UP000009073"/>
    </source>
</evidence>
<comment type="function">
    <text evidence="10">Inner membrane component of the type II secretion system required for the energy-dependent secretion of extracellular factors such as proteases and toxins from the periplasm.</text>
</comment>
<dbReference type="RefSeq" id="WP_012728587.1">
    <property type="nucleotide sequence ID" value="NC_012691.1"/>
</dbReference>
<evidence type="ECO:0000313" key="12">
    <source>
        <dbReference type="EMBL" id="ACQ91988.1"/>
    </source>
</evidence>
<dbReference type="InterPro" id="IPR023229">
    <property type="entry name" value="T2SS_M_periplasmic_sf"/>
</dbReference>
<keyword evidence="5 10" id="KW-0997">Cell inner membrane</keyword>
<evidence type="ECO:0000256" key="5">
    <source>
        <dbReference type="ARBA" id="ARBA00022519"/>
    </source>
</evidence>
<dbReference type="AlphaFoldDB" id="C4L989"/>
<keyword evidence="8 11" id="KW-1133">Transmembrane helix</keyword>
<dbReference type="HOGENOM" id="CLU_118900_3_0_6"/>
<evidence type="ECO:0000256" key="4">
    <source>
        <dbReference type="ARBA" id="ARBA00022475"/>
    </source>
</evidence>
<dbReference type="InterPro" id="IPR007690">
    <property type="entry name" value="T2SS_GspM"/>
</dbReference>
<evidence type="ECO:0000256" key="3">
    <source>
        <dbReference type="ARBA" id="ARBA00022448"/>
    </source>
</evidence>
<reference evidence="12 13" key="2">
    <citation type="journal article" date="2011" name="Stand. Genomic Sci.">
        <title>Complete genome sequence of Tolumonas auensis type strain (TA 4).</title>
        <authorList>
            <person name="Chertkov O."/>
            <person name="Copeland A."/>
            <person name="Lucas S."/>
            <person name="Lapidus A."/>
            <person name="Berry K.W."/>
            <person name="Detter J.C."/>
            <person name="Del Rio T.G."/>
            <person name="Hammon N."/>
            <person name="Dalin E."/>
            <person name="Tice H."/>
            <person name="Pitluck S."/>
            <person name="Richardson P."/>
            <person name="Bruce D."/>
            <person name="Goodwin L."/>
            <person name="Han C."/>
            <person name="Tapia R."/>
            <person name="Saunders E."/>
            <person name="Schmutz J."/>
            <person name="Brettin T."/>
            <person name="Larimer F."/>
            <person name="Land M."/>
            <person name="Hauser L."/>
            <person name="Spring S."/>
            <person name="Rohde M."/>
            <person name="Kyrpides N.C."/>
            <person name="Ivanova N."/>
            <person name="Goker M."/>
            <person name="Beller H.R."/>
            <person name="Klenk H.P."/>
            <person name="Woyke T."/>
        </authorList>
    </citation>
    <scope>NUCLEOTIDE SEQUENCE [LARGE SCALE GENOMIC DNA]</scope>
    <source>
        <strain evidence="13">DSM 9187 / TA4</strain>
    </source>
</reference>
<dbReference type="SUPFAM" id="SSF103054">
    <property type="entry name" value="General secretion pathway protein M, EpsM"/>
    <property type="match status" value="1"/>
</dbReference>
<reference evidence="13" key="1">
    <citation type="submission" date="2009-05" db="EMBL/GenBank/DDBJ databases">
        <title>Complete sequence of Tolumonas auensis DSM 9187.</title>
        <authorList>
            <consortium name="US DOE Joint Genome Institute"/>
            <person name="Lucas S."/>
            <person name="Copeland A."/>
            <person name="Lapidus A."/>
            <person name="Glavina del Rio T."/>
            <person name="Tice H."/>
            <person name="Bruce D."/>
            <person name="Goodwin L."/>
            <person name="Pitluck S."/>
            <person name="Chertkov O."/>
            <person name="Brettin T."/>
            <person name="Detter J.C."/>
            <person name="Han C."/>
            <person name="Larimer F."/>
            <person name="Land M."/>
            <person name="Hauser L."/>
            <person name="Kyrpides N."/>
            <person name="Mikhailova N."/>
            <person name="Spring S."/>
            <person name="Beller H."/>
        </authorList>
    </citation>
    <scope>NUCLEOTIDE SEQUENCE [LARGE SCALE GENOMIC DNA]</scope>
    <source>
        <strain evidence="13">DSM 9187 / TA4</strain>
    </source>
</reference>
<evidence type="ECO:0000256" key="10">
    <source>
        <dbReference type="PIRNR" id="PIRNR006291"/>
    </source>
</evidence>
<dbReference type="Proteomes" id="UP000009073">
    <property type="component" value="Chromosome"/>
</dbReference>
<dbReference type="KEGG" id="tau:Tola_0358"/>
<keyword evidence="7 10" id="KW-0653">Protein transport</keyword>
<dbReference type="Gene3D" id="3.30.1360.100">
    <property type="entry name" value="General secretion pathway protein M, EpsM"/>
    <property type="match status" value="1"/>
</dbReference>
<comment type="subcellular location">
    <subcellularLocation>
        <location evidence="1">Cell inner membrane</location>
        <topology evidence="1">Single-pass membrane protein</topology>
    </subcellularLocation>
</comment>
<feature type="transmembrane region" description="Helical" evidence="11">
    <location>
        <begin position="15"/>
        <end position="33"/>
    </location>
</feature>
<evidence type="ECO:0000256" key="9">
    <source>
        <dbReference type="ARBA" id="ARBA00023136"/>
    </source>
</evidence>
<dbReference type="OrthoDB" id="6624834at2"/>
<dbReference type="eggNOG" id="COG3149">
    <property type="taxonomic scope" value="Bacteria"/>
</dbReference>
<organism evidence="12 13">
    <name type="scientific">Tolumonas auensis (strain DSM 9187 / NBRC 110442 / TA 4)</name>
    <dbReference type="NCBI Taxonomy" id="595494"/>
    <lineage>
        <taxon>Bacteria</taxon>
        <taxon>Pseudomonadati</taxon>
        <taxon>Pseudomonadota</taxon>
        <taxon>Gammaproteobacteria</taxon>
        <taxon>Aeromonadales</taxon>
        <taxon>Aeromonadaceae</taxon>
        <taxon>Tolumonas</taxon>
    </lineage>
</organism>
<comment type="similarity">
    <text evidence="2 10">Belongs to the GSP M family.</text>
</comment>
<dbReference type="PIRSF" id="PIRSF006291">
    <property type="entry name" value="GspM"/>
    <property type="match status" value="1"/>
</dbReference>
<name>C4L989_TOLAT</name>
<keyword evidence="6 11" id="KW-0812">Transmembrane</keyword>
<dbReference type="GO" id="GO:0015628">
    <property type="term" value="P:protein secretion by the type II secretion system"/>
    <property type="evidence" value="ECO:0007669"/>
    <property type="project" value="InterPro"/>
</dbReference>
<keyword evidence="9 10" id="KW-0472">Membrane</keyword>
<dbReference type="GO" id="GO:0005886">
    <property type="term" value="C:plasma membrane"/>
    <property type="evidence" value="ECO:0007669"/>
    <property type="project" value="UniProtKB-SubCell"/>
</dbReference>
<evidence type="ECO:0000256" key="8">
    <source>
        <dbReference type="ARBA" id="ARBA00022989"/>
    </source>
</evidence>
<keyword evidence="4 10" id="KW-1003">Cell membrane</keyword>
<protein>
    <recommendedName>
        <fullName evidence="10">Type II secretion system protein M</fullName>
        <shortName evidence="10">T2SS protein M</shortName>
    </recommendedName>
    <alternativeName>
        <fullName evidence="10">General secretion pathway protein M</fullName>
    </alternativeName>
</protein>
<dbReference type="EMBL" id="CP001616">
    <property type="protein sequence ID" value="ACQ91988.1"/>
    <property type="molecule type" value="Genomic_DNA"/>
</dbReference>
<accession>C4L989</accession>
<dbReference type="STRING" id="595494.Tola_0358"/>
<sequence>MKQWWQDRTTRERRIVLAAALVLLSIILYWNVWSPLQQHLQQQRGQVQQLQQQLSWMQQQAPLVRQLKQQSASPREYSGDIASTLSNSSQGYQIVLKRIQPQGTNALVEMDTTSFEQLVSWLNMLEQQYGITPQQIDLQPAEVPGKAQVRRLLLGRNKE</sequence>
<keyword evidence="3 10" id="KW-0813">Transport</keyword>
<dbReference type="Pfam" id="PF04612">
    <property type="entry name" value="T2SSM"/>
    <property type="match status" value="1"/>
</dbReference>
<evidence type="ECO:0000256" key="1">
    <source>
        <dbReference type="ARBA" id="ARBA00004377"/>
    </source>
</evidence>
<gene>
    <name evidence="12" type="ordered locus">Tola_0358</name>
</gene>
<proteinExistence type="inferred from homology"/>